<protein>
    <submittedName>
        <fullName evidence="5">GTP pyrophosphokinase</fullName>
    </submittedName>
</protein>
<dbReference type="FunFam" id="3.10.20.30:FF:000002">
    <property type="entry name" value="GTP pyrophosphokinase (RelA/SpoT)"/>
    <property type="match status" value="1"/>
</dbReference>
<dbReference type="PANTHER" id="PTHR21262">
    <property type="entry name" value="GUANOSINE-3',5'-BIS DIPHOSPHATE 3'-PYROPHOSPHOHYDROLASE"/>
    <property type="match status" value="1"/>
</dbReference>
<organism evidence="5 6">
    <name type="scientific">Candidatus Methylomirabilis limnetica</name>
    <dbReference type="NCBI Taxonomy" id="2033718"/>
    <lineage>
        <taxon>Bacteria</taxon>
        <taxon>Candidatus Methylomirabilota</taxon>
        <taxon>Candidatus Methylomirabilia</taxon>
        <taxon>Candidatus Methylomirabilales</taxon>
        <taxon>Candidatus Methylomirabilaceae</taxon>
        <taxon>Candidatus Methylomirabilis</taxon>
    </lineage>
</organism>
<dbReference type="Pfam" id="PF19296">
    <property type="entry name" value="RelA_AH_RIS"/>
    <property type="match status" value="1"/>
</dbReference>
<dbReference type="FunFam" id="3.30.460.10:FF:000001">
    <property type="entry name" value="GTP pyrophosphokinase RelA"/>
    <property type="match status" value="1"/>
</dbReference>
<evidence type="ECO:0000259" key="3">
    <source>
        <dbReference type="PROSITE" id="PS51831"/>
    </source>
</evidence>
<sequence>MGIEPIIERIRAVAPDADVTLLQRAYDFAARVHKGQERISGEPYLSHPTAVAEIVLNLKMDVASIAAALLHDVVEDTHASLEEVKQTFGDEIGDLVDGLTKISRLPFGSRIEHQAESLRKMVLAMSKDIRVILIKLADRLHNMRTLEPLKEEKRRLIARETLDIYAPIAHRLGIYWMKAELEDLALRHLERDAYQDLAARIAKKLQEREKDINEVIGILQQKLTEGGIRAQIIGRPKHFYSIYKKMRDQQKGFDEIYDLTAVRAITESVTDCYGSLGVIHSLWKPIPGRFKDFIAMPKSNMYQSLHTTVIGPVGEPVEIQIRTREMHKTAEQGIAAHWAYKEGKAALDPADKGFAWIRQLLEWQRDLKDSREFLETVKVDLFPEEVYVFTPQGDVKSFPKGACPIDFAFGVHTDIGLTCVGARANGRLVPLRYELQHGDIIEILSDSKHHPSRDWLKLVKTPRARGRIRQWIKNEEKVRSISLGKDLLEKELRRLGKSLSQILKPSAVTKALTGHGYATPDEFFATVGFGQLSPRQAIAKLLPAEELLQEGEVKPERKASQHPDEGVTLLGSHDFLVRFAMCCSPLPGDEIVGFITRGRGVSVHSADCSNLNQLMYDVDRKIKVSWDAAPKTAHQVKIRVVIGTDRPGILAALSSAISASKINIAQADIRVTDDGKGLNTFTLEVLDLKQLQSAMGAIRQIDGVLGVERIRG</sequence>
<proteinExistence type="inferred from homology"/>
<dbReference type="OrthoDB" id="9805041at2"/>
<gene>
    <name evidence="5" type="ORF">CLG94_09255</name>
</gene>
<dbReference type="GO" id="GO:0008893">
    <property type="term" value="F:guanosine-3',5'-bis(diphosphate) 3'-diphosphatase activity"/>
    <property type="evidence" value="ECO:0007669"/>
    <property type="project" value="TreeGrafter"/>
</dbReference>
<dbReference type="InterPro" id="IPR004095">
    <property type="entry name" value="TGS"/>
</dbReference>
<dbReference type="CDD" id="cd05399">
    <property type="entry name" value="NT_Rel-Spo_like"/>
    <property type="match status" value="1"/>
</dbReference>
<dbReference type="GO" id="GO:0042594">
    <property type="term" value="P:response to starvation"/>
    <property type="evidence" value="ECO:0007669"/>
    <property type="project" value="TreeGrafter"/>
</dbReference>
<dbReference type="InterPro" id="IPR004811">
    <property type="entry name" value="RelA/Spo_fam"/>
</dbReference>
<dbReference type="Gene3D" id="3.30.70.260">
    <property type="match status" value="1"/>
</dbReference>
<dbReference type="SMART" id="SM00471">
    <property type="entry name" value="HDc"/>
    <property type="match status" value="1"/>
</dbReference>
<feature type="domain" description="HD" evidence="3">
    <location>
        <begin position="44"/>
        <end position="143"/>
    </location>
</feature>
<dbReference type="InterPro" id="IPR033655">
    <property type="entry name" value="TGS_RelA/SpoT"/>
</dbReference>
<dbReference type="Pfam" id="PF02824">
    <property type="entry name" value="TGS"/>
    <property type="match status" value="1"/>
</dbReference>
<dbReference type="SUPFAM" id="SSF81271">
    <property type="entry name" value="TGS-like"/>
    <property type="match status" value="1"/>
</dbReference>
<keyword evidence="5" id="KW-0418">Kinase</keyword>
<evidence type="ECO:0000256" key="1">
    <source>
        <dbReference type="RuleBase" id="RU003847"/>
    </source>
</evidence>
<dbReference type="InterPro" id="IPR045600">
    <property type="entry name" value="RelA/SpoT_AH_RIS"/>
</dbReference>
<dbReference type="AlphaFoldDB" id="A0A2T4TWG4"/>
<dbReference type="SUPFAM" id="SSF109604">
    <property type="entry name" value="HD-domain/PDEase-like"/>
    <property type="match status" value="1"/>
</dbReference>
<feature type="domain" description="TGS" evidence="4">
    <location>
        <begin position="384"/>
        <end position="445"/>
    </location>
</feature>
<evidence type="ECO:0000313" key="5">
    <source>
        <dbReference type="EMBL" id="PTL35449.1"/>
    </source>
</evidence>
<comment type="function">
    <text evidence="1">In eubacteria ppGpp (guanosine 3'-diphosphate 5'-diphosphate) is a mediator of the stringent response that coordinates a variety of cellular activities in response to changes in nutritional abundance.</text>
</comment>
<dbReference type="GO" id="GO:0008728">
    <property type="term" value="F:GTP diphosphokinase activity"/>
    <property type="evidence" value="ECO:0007669"/>
    <property type="project" value="TreeGrafter"/>
</dbReference>
<dbReference type="SMART" id="SM00954">
    <property type="entry name" value="RelA_SpoT"/>
    <property type="match status" value="1"/>
</dbReference>
<dbReference type="InterPro" id="IPR002912">
    <property type="entry name" value="ACT_dom"/>
</dbReference>
<dbReference type="Pfam" id="PF13291">
    <property type="entry name" value="ACT_4"/>
    <property type="match status" value="1"/>
</dbReference>
<keyword evidence="6" id="KW-1185">Reference proteome</keyword>
<dbReference type="NCBIfam" id="TIGR00691">
    <property type="entry name" value="spoT_relA"/>
    <property type="match status" value="1"/>
</dbReference>
<dbReference type="GO" id="GO:0005886">
    <property type="term" value="C:plasma membrane"/>
    <property type="evidence" value="ECO:0007669"/>
    <property type="project" value="TreeGrafter"/>
</dbReference>
<dbReference type="CDD" id="cd00077">
    <property type="entry name" value="HDc"/>
    <property type="match status" value="1"/>
</dbReference>
<accession>A0A2T4TWG4</accession>
<comment type="caution">
    <text evidence="5">The sequence shown here is derived from an EMBL/GenBank/DDBJ whole genome shotgun (WGS) entry which is preliminary data.</text>
</comment>
<dbReference type="Gene3D" id="3.30.460.10">
    <property type="entry name" value="Beta Polymerase, domain 2"/>
    <property type="match status" value="1"/>
</dbReference>
<dbReference type="InterPro" id="IPR012676">
    <property type="entry name" value="TGS-like"/>
</dbReference>
<dbReference type="PROSITE" id="PS51671">
    <property type="entry name" value="ACT"/>
    <property type="match status" value="1"/>
</dbReference>
<dbReference type="Gene3D" id="3.10.20.30">
    <property type="match status" value="1"/>
</dbReference>
<dbReference type="PROSITE" id="PS51880">
    <property type="entry name" value="TGS"/>
    <property type="match status" value="1"/>
</dbReference>
<dbReference type="InterPro" id="IPR003607">
    <property type="entry name" value="HD/PDEase_dom"/>
</dbReference>
<comment type="similarity">
    <text evidence="1">Belongs to the relA/spoT family.</text>
</comment>
<reference evidence="6" key="2">
    <citation type="journal article" date="2018" name="Environ. Microbiol.">
        <title>Bloom of a denitrifying methanotroph, 'Candidatus Methylomirabilis limnetica', in a deep stratified lake.</title>
        <authorList>
            <person name="Graf J.S."/>
            <person name="Mayr M.J."/>
            <person name="Marchant H.K."/>
            <person name="Tienken D."/>
            <person name="Hach P.F."/>
            <person name="Brand A."/>
            <person name="Schubert C.J."/>
            <person name="Kuypers M.M."/>
            <person name="Milucka J."/>
        </authorList>
    </citation>
    <scope>NUCLEOTIDE SEQUENCE [LARGE SCALE GENOMIC DNA]</scope>
    <source>
        <strain evidence="6">Zug</strain>
    </source>
</reference>
<feature type="domain" description="ACT" evidence="2">
    <location>
        <begin position="638"/>
        <end position="712"/>
    </location>
</feature>
<dbReference type="GO" id="GO:0016301">
    <property type="term" value="F:kinase activity"/>
    <property type="evidence" value="ECO:0007669"/>
    <property type="project" value="UniProtKB-KW"/>
</dbReference>
<evidence type="ECO:0000313" key="6">
    <source>
        <dbReference type="Proteomes" id="UP000241436"/>
    </source>
</evidence>
<dbReference type="Pfam" id="PF13328">
    <property type="entry name" value="HD_4"/>
    <property type="match status" value="1"/>
</dbReference>
<evidence type="ECO:0000259" key="2">
    <source>
        <dbReference type="PROSITE" id="PS51671"/>
    </source>
</evidence>
<dbReference type="SUPFAM" id="SSF55021">
    <property type="entry name" value="ACT-like"/>
    <property type="match status" value="1"/>
</dbReference>
<dbReference type="InterPro" id="IPR012675">
    <property type="entry name" value="Beta-grasp_dom_sf"/>
</dbReference>
<dbReference type="PANTHER" id="PTHR21262:SF36">
    <property type="entry name" value="BIFUNCTIONAL (P)PPGPP SYNTHASE_HYDROLASE SPOT"/>
    <property type="match status" value="1"/>
</dbReference>
<dbReference type="FunFam" id="1.10.3210.10:FF:000001">
    <property type="entry name" value="GTP pyrophosphokinase RelA"/>
    <property type="match status" value="1"/>
</dbReference>
<keyword evidence="5" id="KW-0808">Transferase</keyword>
<dbReference type="InterPro" id="IPR007685">
    <property type="entry name" value="RelA_SpoT"/>
</dbReference>
<dbReference type="Proteomes" id="UP000241436">
    <property type="component" value="Unassembled WGS sequence"/>
</dbReference>
<evidence type="ECO:0000259" key="4">
    <source>
        <dbReference type="PROSITE" id="PS51880"/>
    </source>
</evidence>
<dbReference type="InterPro" id="IPR043519">
    <property type="entry name" value="NT_sf"/>
</dbReference>
<dbReference type="InterPro" id="IPR006674">
    <property type="entry name" value="HD_domain"/>
</dbReference>
<dbReference type="RefSeq" id="WP_107562907.1">
    <property type="nucleotide sequence ID" value="NZ_NVQC01000023.1"/>
</dbReference>
<reference evidence="5 6" key="1">
    <citation type="submission" date="2017-09" db="EMBL/GenBank/DDBJ databases">
        <title>Bloom of a denitrifying methanotroph, Candidatus Methylomirabilis limnetica, in a deep stratified lake.</title>
        <authorList>
            <person name="Graf J.S."/>
            <person name="Marchant H.K."/>
            <person name="Tienken D."/>
            <person name="Hach P.F."/>
            <person name="Brand A."/>
            <person name="Schubert C.J."/>
            <person name="Kuypers M.M."/>
            <person name="Milucka J."/>
        </authorList>
    </citation>
    <scope>NUCLEOTIDE SEQUENCE [LARGE SCALE GENOMIC DNA]</scope>
    <source>
        <strain evidence="5 6">Zug</strain>
    </source>
</reference>
<dbReference type="Pfam" id="PF04607">
    <property type="entry name" value="RelA_SpoT"/>
    <property type="match status" value="1"/>
</dbReference>
<name>A0A2T4TWG4_9BACT</name>
<dbReference type="InterPro" id="IPR045865">
    <property type="entry name" value="ACT-like_dom_sf"/>
</dbReference>
<dbReference type="PROSITE" id="PS51831">
    <property type="entry name" value="HD"/>
    <property type="match status" value="1"/>
</dbReference>
<dbReference type="CDD" id="cd01668">
    <property type="entry name" value="TGS_RSH"/>
    <property type="match status" value="1"/>
</dbReference>
<dbReference type="SUPFAM" id="SSF81301">
    <property type="entry name" value="Nucleotidyltransferase"/>
    <property type="match status" value="1"/>
</dbReference>
<dbReference type="GO" id="GO:0015969">
    <property type="term" value="P:guanosine tetraphosphate metabolic process"/>
    <property type="evidence" value="ECO:0007669"/>
    <property type="project" value="InterPro"/>
</dbReference>
<dbReference type="Gene3D" id="1.10.3210.10">
    <property type="entry name" value="Hypothetical protein af1432"/>
    <property type="match status" value="1"/>
</dbReference>
<dbReference type="EMBL" id="NVQC01000023">
    <property type="protein sequence ID" value="PTL35449.1"/>
    <property type="molecule type" value="Genomic_DNA"/>
</dbReference>